<dbReference type="KEGG" id="ota:OT_ostta02g04550"/>
<organism evidence="5 6">
    <name type="scientific">Ostreococcus tauri</name>
    <name type="common">Marine green alga</name>
    <dbReference type="NCBI Taxonomy" id="70448"/>
    <lineage>
        <taxon>Eukaryota</taxon>
        <taxon>Viridiplantae</taxon>
        <taxon>Chlorophyta</taxon>
        <taxon>Mamiellophyceae</taxon>
        <taxon>Mamiellales</taxon>
        <taxon>Bathycoccaceae</taxon>
        <taxon>Ostreococcus</taxon>
    </lineage>
</organism>
<evidence type="ECO:0000313" key="6">
    <source>
        <dbReference type="Proteomes" id="UP000009170"/>
    </source>
</evidence>
<comment type="caution">
    <text evidence="2">Lacks conserved residue(s) required for the propagation of feature annotation.</text>
</comment>
<dbReference type="InParanoid" id="A0A096PAB2"/>
<dbReference type="Proteomes" id="UP000009170">
    <property type="component" value="Unassembled WGS sequence"/>
</dbReference>
<keyword evidence="2 3" id="KW-0378">Hydrolase</keyword>
<dbReference type="GO" id="GO:0016042">
    <property type="term" value="P:lipid catabolic process"/>
    <property type="evidence" value="ECO:0007669"/>
    <property type="project" value="UniProtKB-UniRule"/>
</dbReference>
<comment type="caution">
    <text evidence="5">The sequence shown here is derived from an EMBL/GenBank/DDBJ whole genome shotgun (WGS) entry which is preliminary data.</text>
</comment>
<dbReference type="EC" id="3.1.1.-" evidence="3"/>
<dbReference type="GO" id="GO:0016787">
    <property type="term" value="F:hydrolase activity"/>
    <property type="evidence" value="ECO:0007669"/>
    <property type="project" value="UniProtKB-UniRule"/>
</dbReference>
<comment type="similarity">
    <text evidence="3">Belongs to the patatin family.</text>
</comment>
<dbReference type="AlphaFoldDB" id="A0A096PAB2"/>
<feature type="active site" description="Proton acceptor" evidence="2">
    <location>
        <position position="367"/>
    </location>
</feature>
<dbReference type="PROSITE" id="PS51635">
    <property type="entry name" value="PNPLA"/>
    <property type="match status" value="1"/>
</dbReference>
<evidence type="ECO:0000259" key="4">
    <source>
        <dbReference type="PROSITE" id="PS51635"/>
    </source>
</evidence>
<dbReference type="OrthoDB" id="568083at2759"/>
<keyword evidence="1 2" id="KW-0443">Lipid metabolism</keyword>
<proteinExistence type="inferred from homology"/>
<evidence type="ECO:0000256" key="2">
    <source>
        <dbReference type="PROSITE-ProRule" id="PRU01161"/>
    </source>
</evidence>
<dbReference type="GeneID" id="9836979"/>
<sequence>MNAIDATNTRGVRACASTARVGWKRHRARGRSTRARATARGRERDGCARGALDALRDATRRDGSASEGLVCDVSAGKPALGNGVRNVFPVPLSIAHDEAFERRLSALGATANGTEDVLEALKRRRAEGSKPGSRGDGLKIGLVVEGGGMRGCISAGAVGALLDEGYYDCFDAAYGSSAGAMNLTYYLAKQPEGVRAYEQDLCDGTFLDLKRHLARRLTVIKEAHVDLVRPIVRFGRRSQNSIAARNGANTIEEATMADVATLAENLVVASEEAAADAKYSVDPAMNVHFLLDRVMGGETGKPLNWDNVINAPVPLKVVATSLDTMTTVILEDFKDEQDLKKCLLASARVPALAGASPVVHRGHRLVDAAVLEPVPVHAAVHDDCTHVLVLLTAAHKTDTEADARNVETRDNRRFLGRIRDRLRRIARRPKARQVATAAASEESVSALNKSIDDPVMKPKPAQSALYRAIRNLLFAPSYMGPIWRLHDAFANELQTRHGWRARDVFVPSTAKNAFHPIKIATIAPDGPASRAMSPLCVDPELIAAARVEGAAATLRALAGCDDITALERAR</sequence>
<evidence type="ECO:0000313" key="5">
    <source>
        <dbReference type="EMBL" id="CEG01213.1"/>
    </source>
</evidence>
<dbReference type="EMBL" id="CAID01000002">
    <property type="protein sequence ID" value="CEG01213.1"/>
    <property type="molecule type" value="Genomic_DNA"/>
</dbReference>
<evidence type="ECO:0000256" key="1">
    <source>
        <dbReference type="ARBA" id="ARBA00023098"/>
    </source>
</evidence>
<dbReference type="SUPFAM" id="SSF52151">
    <property type="entry name" value="FabD/lysophospholipase-like"/>
    <property type="match status" value="1"/>
</dbReference>
<comment type="function">
    <text evidence="3">Lipolytic acyl hydrolase (LAH).</text>
</comment>
<keyword evidence="6" id="KW-1185">Reference proteome</keyword>
<dbReference type="RefSeq" id="XP_003075299.2">
    <property type="nucleotide sequence ID" value="XM_003075251.2"/>
</dbReference>
<accession>A0A096PAB2</accession>
<feature type="active site" description="Nucleophile" evidence="2">
    <location>
        <position position="177"/>
    </location>
</feature>
<dbReference type="Pfam" id="PF01734">
    <property type="entry name" value="Patatin"/>
    <property type="match status" value="1"/>
</dbReference>
<feature type="short sequence motif" description="GXSXG" evidence="2">
    <location>
        <begin position="175"/>
        <end position="179"/>
    </location>
</feature>
<dbReference type="Gene3D" id="3.40.1090.10">
    <property type="entry name" value="Cytosolic phospholipase A2 catalytic domain"/>
    <property type="match status" value="2"/>
</dbReference>
<feature type="domain" description="PNPLA" evidence="4">
    <location>
        <begin position="142"/>
        <end position="380"/>
    </location>
</feature>
<gene>
    <name evidence="5" type="ORF">OT_ostta02g04550</name>
</gene>
<keyword evidence="2 3" id="KW-0442">Lipid degradation</keyword>
<comment type="domain">
    <text evidence="3">The nitrogen atoms of the two glycine residues in the GGXR motif define the oxyanion hole, and stabilize the oxyanion that forms during the nucleophilic attack by the catalytic serine during substrate cleavage.</text>
</comment>
<name>A0A096PAB2_OSTTA</name>
<feature type="short sequence motif" description="GXGXXG" evidence="2">
    <location>
        <begin position="146"/>
        <end position="151"/>
    </location>
</feature>
<dbReference type="InterPro" id="IPR016035">
    <property type="entry name" value="Acyl_Trfase/lysoPLipase"/>
</dbReference>
<protein>
    <recommendedName>
        <fullName evidence="3">Patatin</fullName>
        <ecNumber evidence="3">3.1.1.-</ecNumber>
    </recommendedName>
</protein>
<reference evidence="6" key="1">
    <citation type="journal article" date="2006" name="Proc. Natl. Acad. Sci. U.S.A.">
        <title>Genome analysis of the smallest free-living eukaryote Ostreococcus tauri unveils many unique features.</title>
        <authorList>
            <person name="Derelle E."/>
            <person name="Ferraz C."/>
            <person name="Rombauts S."/>
            <person name="Rouze P."/>
            <person name="Worden A.Z."/>
            <person name="Robbens S."/>
            <person name="Partensky F."/>
            <person name="Degroeve S."/>
            <person name="Echeynie S."/>
            <person name="Cooke R."/>
            <person name="Saeys Y."/>
            <person name="Wuyts J."/>
            <person name="Jabbari K."/>
            <person name="Bowler C."/>
            <person name="Panaud O."/>
            <person name="Piegu B."/>
            <person name="Ball S.G."/>
            <person name="Ral J.-P."/>
            <person name="Bouget F.-Y."/>
            <person name="Piganeau G."/>
            <person name="De Baets B."/>
            <person name="Picard A."/>
            <person name="Delseny M."/>
            <person name="Demaille J."/>
            <person name="Van de Peer Y."/>
            <person name="Moreau H."/>
        </authorList>
    </citation>
    <scope>NUCLEOTIDE SEQUENCE [LARGE SCALE GENOMIC DNA]</scope>
    <source>
        <strain evidence="6">OTTH 0595 / CCAP 157/2 / RCC745</strain>
    </source>
</reference>
<evidence type="ECO:0000256" key="3">
    <source>
        <dbReference type="RuleBase" id="RU361262"/>
    </source>
</evidence>
<dbReference type="InterPro" id="IPR002641">
    <property type="entry name" value="PNPLA_dom"/>
</dbReference>
<reference evidence="5 6" key="2">
    <citation type="journal article" date="2014" name="BMC Genomics">
        <title>An improved genome of the model marine alga Ostreococcus tauri unfolds by assessing Illumina de novo assemblies.</title>
        <authorList>
            <person name="Blanc-Mathieu R."/>
            <person name="Verhelst B."/>
            <person name="Derelle E."/>
            <person name="Rombauts S."/>
            <person name="Bouget F.Y."/>
            <person name="Carre I."/>
            <person name="Chateau A."/>
            <person name="Eyre-Walker A."/>
            <person name="Grimsley N."/>
            <person name="Moreau H."/>
            <person name="Piegu B."/>
            <person name="Rivals E."/>
            <person name="Schackwitz W."/>
            <person name="Van de Peer Y."/>
            <person name="Piganeau G."/>
        </authorList>
    </citation>
    <scope>NUCLEOTIDE SEQUENCE [LARGE SCALE GENOMIC DNA]</scope>
    <source>
        <strain evidence="6">OTTH 0595 / CCAP 157/2 / RCC745</strain>
    </source>
</reference>